<keyword evidence="2" id="KW-0238">DNA-binding</keyword>
<keyword evidence="3" id="KW-0804">Transcription</keyword>
<sequence length="129" mass="15059">MFDIDLRSRDPIYQQLVDKYKQLIMNHILEPDEKLPSVRQLAEELTVNPNTIQKAYRQLEQENFIYSVKGRGSFVQALENHVAGERIEEIRTDLEPLVKEALFLGVEETTLIEWIQSVMKKQKEVSGND</sequence>
<dbReference type="Pfam" id="PF00392">
    <property type="entry name" value="GntR"/>
    <property type="match status" value="1"/>
</dbReference>
<evidence type="ECO:0000259" key="4">
    <source>
        <dbReference type="PROSITE" id="PS50949"/>
    </source>
</evidence>
<dbReference type="RefSeq" id="WP_089830855.1">
    <property type="nucleotide sequence ID" value="NZ_BJWI01000006.1"/>
</dbReference>
<reference evidence="5 8" key="2">
    <citation type="submission" date="2019-07" db="EMBL/GenBank/DDBJ databases">
        <title>Whole genome shotgun sequence of Halolactibacillus halophilus NBRC 100868.</title>
        <authorList>
            <person name="Hosoyama A."/>
            <person name="Uohara A."/>
            <person name="Ohji S."/>
            <person name="Ichikawa N."/>
        </authorList>
    </citation>
    <scope>NUCLEOTIDE SEQUENCE [LARGE SCALE GENOMIC DNA]</scope>
    <source>
        <strain evidence="5 8">NBRC 100868</strain>
    </source>
</reference>
<evidence type="ECO:0000313" key="7">
    <source>
        <dbReference type="Proteomes" id="UP000242243"/>
    </source>
</evidence>
<dbReference type="PANTHER" id="PTHR38445:SF9">
    <property type="entry name" value="HTH-TYPE TRANSCRIPTIONAL REPRESSOR YTRA"/>
    <property type="match status" value="1"/>
</dbReference>
<evidence type="ECO:0000313" key="6">
    <source>
        <dbReference type="EMBL" id="SFP18239.1"/>
    </source>
</evidence>
<evidence type="ECO:0000313" key="8">
    <source>
        <dbReference type="Proteomes" id="UP000321547"/>
    </source>
</evidence>
<dbReference type="InterPro" id="IPR036388">
    <property type="entry name" value="WH-like_DNA-bd_sf"/>
</dbReference>
<organism evidence="6 7">
    <name type="scientific">Halolactibacillus halophilus</name>
    <dbReference type="NCBI Taxonomy" id="306540"/>
    <lineage>
        <taxon>Bacteria</taxon>
        <taxon>Bacillati</taxon>
        <taxon>Bacillota</taxon>
        <taxon>Bacilli</taxon>
        <taxon>Bacillales</taxon>
        <taxon>Bacillaceae</taxon>
        <taxon>Halolactibacillus</taxon>
    </lineage>
</organism>
<evidence type="ECO:0000256" key="1">
    <source>
        <dbReference type="ARBA" id="ARBA00023015"/>
    </source>
</evidence>
<accession>A0A1I5N8Q3</accession>
<dbReference type="STRING" id="306540.SAMN05421839_10837"/>
<evidence type="ECO:0000256" key="2">
    <source>
        <dbReference type="ARBA" id="ARBA00023125"/>
    </source>
</evidence>
<dbReference type="PROSITE" id="PS50949">
    <property type="entry name" value="HTH_GNTR"/>
    <property type="match status" value="1"/>
</dbReference>
<proteinExistence type="predicted"/>
<dbReference type="GO" id="GO:0003677">
    <property type="term" value="F:DNA binding"/>
    <property type="evidence" value="ECO:0007669"/>
    <property type="project" value="UniProtKB-KW"/>
</dbReference>
<keyword evidence="1" id="KW-0805">Transcription regulation</keyword>
<evidence type="ECO:0000313" key="5">
    <source>
        <dbReference type="EMBL" id="GEM01182.1"/>
    </source>
</evidence>
<feature type="domain" description="HTH gntR-type" evidence="4">
    <location>
        <begin position="10"/>
        <end position="78"/>
    </location>
</feature>
<dbReference type="Gene3D" id="1.10.10.10">
    <property type="entry name" value="Winged helix-like DNA-binding domain superfamily/Winged helix DNA-binding domain"/>
    <property type="match status" value="1"/>
</dbReference>
<reference evidence="6 7" key="1">
    <citation type="submission" date="2016-10" db="EMBL/GenBank/DDBJ databases">
        <authorList>
            <person name="de Groot N.N."/>
        </authorList>
    </citation>
    <scope>NUCLEOTIDE SEQUENCE [LARGE SCALE GENOMIC DNA]</scope>
    <source>
        <strain evidence="6 7">DSM 17073</strain>
    </source>
</reference>
<keyword evidence="8" id="KW-1185">Reference proteome</keyword>
<evidence type="ECO:0000256" key="3">
    <source>
        <dbReference type="ARBA" id="ARBA00023163"/>
    </source>
</evidence>
<dbReference type="SUPFAM" id="SSF46785">
    <property type="entry name" value="Winged helix' DNA-binding domain"/>
    <property type="match status" value="1"/>
</dbReference>
<dbReference type="Proteomes" id="UP000321547">
    <property type="component" value="Unassembled WGS sequence"/>
</dbReference>
<dbReference type="SMART" id="SM00345">
    <property type="entry name" value="HTH_GNTR"/>
    <property type="match status" value="1"/>
</dbReference>
<dbReference type="CDD" id="cd07377">
    <property type="entry name" value="WHTH_GntR"/>
    <property type="match status" value="1"/>
</dbReference>
<dbReference type="EMBL" id="FOXC01000008">
    <property type="protein sequence ID" value="SFP18239.1"/>
    <property type="molecule type" value="Genomic_DNA"/>
</dbReference>
<protein>
    <submittedName>
        <fullName evidence="6">GntR family transcriptional regulator</fullName>
    </submittedName>
</protein>
<dbReference type="AlphaFoldDB" id="A0A1I5N8Q3"/>
<name>A0A1I5N8Q3_9BACI</name>
<dbReference type="GO" id="GO:0003700">
    <property type="term" value="F:DNA-binding transcription factor activity"/>
    <property type="evidence" value="ECO:0007669"/>
    <property type="project" value="InterPro"/>
</dbReference>
<dbReference type="OrthoDB" id="9801546at2"/>
<dbReference type="EMBL" id="BJWI01000006">
    <property type="protein sequence ID" value="GEM01182.1"/>
    <property type="molecule type" value="Genomic_DNA"/>
</dbReference>
<dbReference type="PANTHER" id="PTHR38445">
    <property type="entry name" value="HTH-TYPE TRANSCRIPTIONAL REPRESSOR YTRA"/>
    <property type="match status" value="1"/>
</dbReference>
<dbReference type="InterPro" id="IPR036390">
    <property type="entry name" value="WH_DNA-bd_sf"/>
</dbReference>
<dbReference type="InterPro" id="IPR000524">
    <property type="entry name" value="Tscrpt_reg_HTH_GntR"/>
</dbReference>
<gene>
    <name evidence="5" type="ORF">HHA03_07140</name>
    <name evidence="6" type="ORF">SAMN05421839_10837</name>
</gene>
<dbReference type="Proteomes" id="UP000242243">
    <property type="component" value="Unassembled WGS sequence"/>
</dbReference>